<dbReference type="SMART" id="SM00707">
    <property type="entry name" value="RPEL"/>
    <property type="match status" value="4"/>
</dbReference>
<protein>
    <submittedName>
        <fullName evidence="6">Phosphatase and actin regulator 2</fullName>
    </submittedName>
</protein>
<dbReference type="Gene3D" id="6.10.140.1750">
    <property type="match status" value="1"/>
</dbReference>
<evidence type="ECO:0000256" key="1">
    <source>
        <dbReference type="ARBA" id="ARBA00009795"/>
    </source>
</evidence>
<dbReference type="AlphaFoldDB" id="A0A8X6U4G6"/>
<evidence type="ECO:0000256" key="4">
    <source>
        <dbReference type="PROSITE-ProRule" id="PRU00401"/>
    </source>
</evidence>
<dbReference type="Pfam" id="PF02755">
    <property type="entry name" value="RPEL"/>
    <property type="match status" value="4"/>
</dbReference>
<keyword evidence="7" id="KW-1185">Reference proteome</keyword>
<feature type="compositionally biased region" description="Basic and acidic residues" evidence="5">
    <location>
        <begin position="382"/>
        <end position="395"/>
    </location>
</feature>
<dbReference type="GO" id="GO:0003779">
    <property type="term" value="F:actin binding"/>
    <property type="evidence" value="ECO:0007669"/>
    <property type="project" value="UniProtKB-KW"/>
</dbReference>
<dbReference type="Gene3D" id="6.10.140.2130">
    <property type="match status" value="2"/>
</dbReference>
<feature type="repeat" description="RPEL" evidence="4">
    <location>
        <begin position="139"/>
        <end position="164"/>
    </location>
</feature>
<evidence type="ECO:0000313" key="6">
    <source>
        <dbReference type="EMBL" id="GFT79433.1"/>
    </source>
</evidence>
<sequence>MYELSQLFGERICMGWKWEIFLVQGLISVENIFCLEDPVSVGSYLCHLAFPSDCLYFFAIIITFAARTERKSGMELGHVHLRKKANGAMKTSSVGSNSRSPTPSPMEGKHSRFAMLGRLFKPWKWKRKKKSDRFEQTSRTLERKISMRSTKEELIKKGVLMPDGTEKDQDGKINDSVHQNHIPQINGFGPESGMSEVEKLHNSPSVTYTSSSVFETYNTVVVTNSGVPTVLSPSQNNAMPVIHNVSLLNLPDVEEVPSHDGEIVLSVLPEPPISLNDIGPIPPPPMFSNPSPLLISKFHSQTDPSEDQSDSEEDNSAETDMASPCVVYVTQQDSIINTSTVEEIPAKEPHPMSAMPKKSALKKKGAFTCADFQRLSIVRDRSKVDSTSGDHEDRPVPTISVSATDNSDSDSDSDSPILWKDYCGDDEECKRIAKVARKDSLAMKLAQRPDIQELIDKNIYIAHSEQESQENKEDVKKKLTRRLSLRPTPEELEQRNILKYQSAEELRKEKEQKKKTLIRKLSFRPTIEELKERKIIRFNDYVEVTQAQDYDRRADKPWTRLTPRDKAAIRKELNEFKSMEMEVHEESRHFTRFHRP</sequence>
<dbReference type="OrthoDB" id="5563016at2759"/>
<feature type="compositionally biased region" description="Acidic residues" evidence="5">
    <location>
        <begin position="304"/>
        <end position="317"/>
    </location>
</feature>
<dbReference type="PROSITE" id="PS51073">
    <property type="entry name" value="RPEL"/>
    <property type="match status" value="4"/>
</dbReference>
<feature type="repeat" description="RPEL" evidence="4">
    <location>
        <begin position="477"/>
        <end position="502"/>
    </location>
</feature>
<feature type="region of interest" description="Disordered" evidence="5">
    <location>
        <begin position="276"/>
        <end position="321"/>
    </location>
</feature>
<proteinExistence type="inferred from homology"/>
<gene>
    <name evidence="6" type="primary">Phactr2</name>
    <name evidence="6" type="ORF">NPIL_497271</name>
</gene>
<comment type="similarity">
    <text evidence="1">Belongs to the phosphatase and actin regulator family.</text>
</comment>
<name>A0A8X6U4G6_NEPPI</name>
<evidence type="ECO:0000313" key="7">
    <source>
        <dbReference type="Proteomes" id="UP000887013"/>
    </source>
</evidence>
<keyword evidence="3" id="KW-0009">Actin-binding</keyword>
<reference evidence="6" key="1">
    <citation type="submission" date="2020-08" db="EMBL/GenBank/DDBJ databases">
        <title>Multicomponent nature underlies the extraordinary mechanical properties of spider dragline silk.</title>
        <authorList>
            <person name="Kono N."/>
            <person name="Nakamura H."/>
            <person name="Mori M."/>
            <person name="Yoshida Y."/>
            <person name="Ohtoshi R."/>
            <person name="Malay A.D."/>
            <person name="Moran D.A.P."/>
            <person name="Tomita M."/>
            <person name="Numata K."/>
            <person name="Arakawa K."/>
        </authorList>
    </citation>
    <scope>NUCLEOTIDE SEQUENCE</scope>
</reference>
<dbReference type="PANTHER" id="PTHR12751:SF18">
    <property type="entry name" value="PHOSPHATASE AND ACTIN REGULATOR 1"/>
    <property type="match status" value="1"/>
</dbReference>
<feature type="repeat" description="RPEL" evidence="4">
    <location>
        <begin position="515"/>
        <end position="540"/>
    </location>
</feature>
<evidence type="ECO:0000256" key="5">
    <source>
        <dbReference type="SAM" id="MobiDB-lite"/>
    </source>
</evidence>
<dbReference type="Proteomes" id="UP000887013">
    <property type="component" value="Unassembled WGS sequence"/>
</dbReference>
<accession>A0A8X6U4G6</accession>
<dbReference type="GO" id="GO:0030036">
    <property type="term" value="P:actin cytoskeleton organization"/>
    <property type="evidence" value="ECO:0007669"/>
    <property type="project" value="TreeGrafter"/>
</dbReference>
<keyword evidence="2" id="KW-0677">Repeat</keyword>
<comment type="caution">
    <text evidence="6">The sequence shown here is derived from an EMBL/GenBank/DDBJ whole genome shotgun (WGS) entry which is preliminary data.</text>
</comment>
<evidence type="ECO:0000256" key="2">
    <source>
        <dbReference type="ARBA" id="ARBA00022737"/>
    </source>
</evidence>
<dbReference type="InterPro" id="IPR004018">
    <property type="entry name" value="RPEL_repeat"/>
</dbReference>
<feature type="region of interest" description="Disordered" evidence="5">
    <location>
        <begin position="87"/>
        <end position="108"/>
    </location>
</feature>
<dbReference type="PANTHER" id="PTHR12751">
    <property type="entry name" value="PHOSPHATASE AND ACTIN REGULATOR PHACTR"/>
    <property type="match status" value="1"/>
</dbReference>
<feature type="region of interest" description="Disordered" evidence="5">
    <location>
        <begin position="382"/>
        <end position="417"/>
    </location>
</feature>
<organism evidence="6 7">
    <name type="scientific">Nephila pilipes</name>
    <name type="common">Giant wood spider</name>
    <name type="synonym">Nephila maculata</name>
    <dbReference type="NCBI Taxonomy" id="299642"/>
    <lineage>
        <taxon>Eukaryota</taxon>
        <taxon>Metazoa</taxon>
        <taxon>Ecdysozoa</taxon>
        <taxon>Arthropoda</taxon>
        <taxon>Chelicerata</taxon>
        <taxon>Arachnida</taxon>
        <taxon>Araneae</taxon>
        <taxon>Araneomorphae</taxon>
        <taxon>Entelegynae</taxon>
        <taxon>Araneoidea</taxon>
        <taxon>Nephilidae</taxon>
        <taxon>Nephila</taxon>
    </lineage>
</organism>
<evidence type="ECO:0000256" key="3">
    <source>
        <dbReference type="ARBA" id="ARBA00023203"/>
    </source>
</evidence>
<feature type="compositionally biased region" description="Polar residues" evidence="5">
    <location>
        <begin position="89"/>
        <end position="101"/>
    </location>
</feature>
<dbReference type="EMBL" id="BMAW01118382">
    <property type="protein sequence ID" value="GFT79433.1"/>
    <property type="molecule type" value="Genomic_DNA"/>
</dbReference>
<feature type="repeat" description="RPEL" evidence="4">
    <location>
        <begin position="439"/>
        <end position="464"/>
    </location>
</feature>